<dbReference type="GO" id="GO:0005737">
    <property type="term" value="C:cytoplasm"/>
    <property type="evidence" value="ECO:0007669"/>
    <property type="project" value="TreeGrafter"/>
</dbReference>
<dbReference type="PANTHER" id="PTHR12686">
    <property type="entry name" value="3'-5' EXORIBONUCLEASE CSL4-RELATED"/>
    <property type="match status" value="1"/>
</dbReference>
<dbReference type="Proteomes" id="UP000708208">
    <property type="component" value="Unassembled WGS sequence"/>
</dbReference>
<proteinExistence type="predicted"/>
<evidence type="ECO:0000313" key="4">
    <source>
        <dbReference type="EMBL" id="CAG7785790.1"/>
    </source>
</evidence>
<dbReference type="OrthoDB" id="440760at2759"/>
<evidence type="ECO:0000313" key="5">
    <source>
        <dbReference type="Proteomes" id="UP000708208"/>
    </source>
</evidence>
<evidence type="ECO:0000256" key="2">
    <source>
        <dbReference type="ARBA" id="ARBA00022835"/>
    </source>
</evidence>
<evidence type="ECO:0000259" key="3">
    <source>
        <dbReference type="Pfam" id="PF14382"/>
    </source>
</evidence>
<dbReference type="Pfam" id="PF14382">
    <property type="entry name" value="ECR1_N"/>
    <property type="match status" value="1"/>
</dbReference>
<name>A0A8J2KFS9_9HEXA</name>
<dbReference type="InterPro" id="IPR025721">
    <property type="entry name" value="Exosome_cplx_N_dom"/>
</dbReference>
<sequence>MNSSISTENKSVAGEGIKEDEGYEWVIDEEEGVPKRKKIEDRTKVRVLNVQANDGTFVMPGQKLAVANEYFEAGEGAYEFANVIYAAIVGKVCIEKFPEQELTVVSVKRKGKAPFISPTIGSIVTCTVVNRTYGLARCLITHVEDVELDDTMRGIIRREYITDKNRDAAEIQSSFGVGDIILARVVGIGEGDFIMSTSEDALGVASATSPAGYQMIPIDWTTMECPVSKARVSRKVAKIVQPQILKSEPS</sequence>
<protein>
    <recommendedName>
        <fullName evidence="3">Exosome complex component N-terminal domain-containing protein</fullName>
    </recommendedName>
</protein>
<dbReference type="GO" id="GO:0005730">
    <property type="term" value="C:nucleolus"/>
    <property type="evidence" value="ECO:0007669"/>
    <property type="project" value="UniProtKB-SubCell"/>
</dbReference>
<keyword evidence="5" id="KW-1185">Reference proteome</keyword>
<dbReference type="InterPro" id="IPR039771">
    <property type="entry name" value="Csl4"/>
</dbReference>
<dbReference type="GO" id="GO:0000176">
    <property type="term" value="C:nuclear exosome (RNase complex)"/>
    <property type="evidence" value="ECO:0007669"/>
    <property type="project" value="TreeGrafter"/>
</dbReference>
<dbReference type="AlphaFoldDB" id="A0A8J2KFS9"/>
<feature type="domain" description="Exosome complex component N-terminal" evidence="3">
    <location>
        <begin position="57"/>
        <end position="94"/>
    </location>
</feature>
<comment type="caution">
    <text evidence="4">The sequence shown here is derived from an EMBL/GenBank/DDBJ whole genome shotgun (WGS) entry which is preliminary data.</text>
</comment>
<dbReference type="EMBL" id="CAJVCH010303906">
    <property type="protein sequence ID" value="CAG7785790.1"/>
    <property type="molecule type" value="Genomic_DNA"/>
</dbReference>
<reference evidence="4" key="1">
    <citation type="submission" date="2021-06" db="EMBL/GenBank/DDBJ databases">
        <authorList>
            <person name="Hodson N. C."/>
            <person name="Mongue J. A."/>
            <person name="Jaron S. K."/>
        </authorList>
    </citation>
    <scope>NUCLEOTIDE SEQUENCE</scope>
</reference>
<dbReference type="PANTHER" id="PTHR12686:SF8">
    <property type="entry name" value="EXOSOME COMPLEX COMPONENT CSL4"/>
    <property type="match status" value="1"/>
</dbReference>
<organism evidence="4 5">
    <name type="scientific">Allacma fusca</name>
    <dbReference type="NCBI Taxonomy" id="39272"/>
    <lineage>
        <taxon>Eukaryota</taxon>
        <taxon>Metazoa</taxon>
        <taxon>Ecdysozoa</taxon>
        <taxon>Arthropoda</taxon>
        <taxon>Hexapoda</taxon>
        <taxon>Collembola</taxon>
        <taxon>Symphypleona</taxon>
        <taxon>Sminthuridae</taxon>
        <taxon>Allacma</taxon>
    </lineage>
</organism>
<evidence type="ECO:0000256" key="1">
    <source>
        <dbReference type="ARBA" id="ARBA00004604"/>
    </source>
</evidence>
<comment type="subcellular location">
    <subcellularLocation>
        <location evidence="1">Nucleus</location>
        <location evidence="1">Nucleolus</location>
    </subcellularLocation>
</comment>
<accession>A0A8J2KFS9</accession>
<dbReference type="GO" id="GO:0006396">
    <property type="term" value="P:RNA processing"/>
    <property type="evidence" value="ECO:0007669"/>
    <property type="project" value="InterPro"/>
</dbReference>
<keyword evidence="2" id="KW-0271">Exosome</keyword>
<gene>
    <name evidence="4" type="ORF">AFUS01_LOCUS24394</name>
</gene>